<keyword evidence="4" id="KW-1185">Reference proteome</keyword>
<evidence type="ECO:0000256" key="1">
    <source>
        <dbReference type="SAM" id="Phobius"/>
    </source>
</evidence>
<dbReference type="EMBL" id="CP022743">
    <property type="protein sequence ID" value="ASU35504.1"/>
    <property type="molecule type" value="Genomic_DNA"/>
</dbReference>
<feature type="transmembrane region" description="Helical" evidence="1">
    <location>
        <begin position="78"/>
        <end position="98"/>
    </location>
</feature>
<dbReference type="GO" id="GO:0016020">
    <property type="term" value="C:membrane"/>
    <property type="evidence" value="ECO:0007669"/>
    <property type="project" value="InterPro"/>
</dbReference>
<feature type="domain" description="Signal transduction histidine kinase internal region" evidence="2">
    <location>
        <begin position="178"/>
        <end position="256"/>
    </location>
</feature>
<keyword evidence="1" id="KW-0472">Membrane</keyword>
<name>A0A223P0N0_9SPHI</name>
<dbReference type="Pfam" id="PF06580">
    <property type="entry name" value="His_kinase"/>
    <property type="match status" value="1"/>
</dbReference>
<dbReference type="PANTHER" id="PTHR34220">
    <property type="entry name" value="SENSOR HISTIDINE KINASE YPDA"/>
    <property type="match status" value="1"/>
</dbReference>
<sequence length="366" mass="43076">MNRAKIFWDKSFTDWRYRIFLHAGFWFFLLFFWMEESITLRITLQQHYSVNLVGIGYCLFLFYPLVYGIVPLLQKHKWLYAALLFSVYYVIAIALRTYEVSLIVNWYNLKQTWVVGNDFWKRLYGAHFNPLAVAKVFFSSIPSFLEVIYIPLVIKFIRYAYQSNLKQSWLAKENAQLQLSTLKAQINPHFFFNTLNNLQSYIVQNEKEKSVGLLNQLADFMRSSLYDCEAEYISMTQEIDLLNNYIAIERIRFDQQADIAIQLTNTDPSYLAPPFIFLPFIENAFKHGGSLATEQVFIEIVLDNSPEKVTLKTKNRFHNLPGKPGIGLQNVRKRLNYYFPDNYTLAVDKNSDFYSVKLEICKQLIS</sequence>
<keyword evidence="1" id="KW-0812">Transmembrane</keyword>
<dbReference type="RefSeq" id="WP_094571674.1">
    <property type="nucleotide sequence ID" value="NZ_CP022743.1"/>
</dbReference>
<dbReference type="InterPro" id="IPR050640">
    <property type="entry name" value="Bact_2-comp_sensor_kinase"/>
</dbReference>
<dbReference type="GO" id="GO:0000155">
    <property type="term" value="F:phosphorelay sensor kinase activity"/>
    <property type="evidence" value="ECO:0007669"/>
    <property type="project" value="InterPro"/>
</dbReference>
<organism evidence="3 4">
    <name type="scientific">Mucilaginibacter xinganensis</name>
    <dbReference type="NCBI Taxonomy" id="1234841"/>
    <lineage>
        <taxon>Bacteria</taxon>
        <taxon>Pseudomonadati</taxon>
        <taxon>Bacteroidota</taxon>
        <taxon>Sphingobacteriia</taxon>
        <taxon>Sphingobacteriales</taxon>
        <taxon>Sphingobacteriaceae</taxon>
        <taxon>Mucilaginibacter</taxon>
    </lineage>
</organism>
<evidence type="ECO:0000313" key="3">
    <source>
        <dbReference type="EMBL" id="ASU35504.1"/>
    </source>
</evidence>
<gene>
    <name evidence="3" type="ORF">MuYL_3619</name>
</gene>
<accession>A0A223P0N0</accession>
<proteinExistence type="predicted"/>
<evidence type="ECO:0000313" key="4">
    <source>
        <dbReference type="Proteomes" id="UP000215002"/>
    </source>
</evidence>
<dbReference type="AlphaFoldDB" id="A0A223P0N0"/>
<feature type="transmembrane region" description="Helical" evidence="1">
    <location>
        <begin position="46"/>
        <end position="66"/>
    </location>
</feature>
<evidence type="ECO:0000259" key="2">
    <source>
        <dbReference type="Pfam" id="PF06580"/>
    </source>
</evidence>
<feature type="transmembrane region" description="Helical" evidence="1">
    <location>
        <begin position="136"/>
        <end position="157"/>
    </location>
</feature>
<keyword evidence="1" id="KW-1133">Transmembrane helix</keyword>
<dbReference type="Proteomes" id="UP000215002">
    <property type="component" value="Chromosome"/>
</dbReference>
<dbReference type="PANTHER" id="PTHR34220:SF7">
    <property type="entry name" value="SENSOR HISTIDINE KINASE YPDA"/>
    <property type="match status" value="1"/>
</dbReference>
<feature type="transmembrane region" description="Helical" evidence="1">
    <location>
        <begin position="15"/>
        <end position="34"/>
    </location>
</feature>
<dbReference type="InterPro" id="IPR010559">
    <property type="entry name" value="Sig_transdc_His_kin_internal"/>
</dbReference>
<protein>
    <recommendedName>
        <fullName evidence="2">Signal transduction histidine kinase internal region domain-containing protein</fullName>
    </recommendedName>
</protein>
<reference evidence="3 4" key="1">
    <citation type="submission" date="2017-08" db="EMBL/GenBank/DDBJ databases">
        <title>Complete genome sequence of Mucilaginibacter sp. strain BJC16-A31.</title>
        <authorList>
            <consortium name="Henan University of Science and Technology"/>
            <person name="You X."/>
        </authorList>
    </citation>
    <scope>NUCLEOTIDE SEQUENCE [LARGE SCALE GENOMIC DNA]</scope>
    <source>
        <strain evidence="3 4">BJC16-A31</strain>
    </source>
</reference>
<dbReference type="KEGG" id="muc:MuYL_3619"/>
<dbReference type="OrthoDB" id="9809908at2"/>